<keyword evidence="2" id="KW-1185">Reference proteome</keyword>
<sequence length="65" mass="7624">MFSQLLLWQDVAMKFMPRSSETGKDWQLKVKDCACLGVFFICLATIFRPFIDFCLIVRISRTNML</sequence>
<reference evidence="2" key="1">
    <citation type="journal article" date="2023" name="G3 (Bethesda)">
        <title>Genome assembly and association tests identify interacting loci associated with vigor, precocity, and sex in interspecific pistachio rootstocks.</title>
        <authorList>
            <person name="Palmer W."/>
            <person name="Jacygrad E."/>
            <person name="Sagayaradj S."/>
            <person name="Cavanaugh K."/>
            <person name="Han R."/>
            <person name="Bertier L."/>
            <person name="Beede B."/>
            <person name="Kafkas S."/>
            <person name="Golino D."/>
            <person name="Preece J."/>
            <person name="Michelmore R."/>
        </authorList>
    </citation>
    <scope>NUCLEOTIDE SEQUENCE [LARGE SCALE GENOMIC DNA]</scope>
</reference>
<accession>A0ACC1C2W0</accession>
<organism evidence="1 2">
    <name type="scientific">Pistacia atlantica</name>
    <dbReference type="NCBI Taxonomy" id="434234"/>
    <lineage>
        <taxon>Eukaryota</taxon>
        <taxon>Viridiplantae</taxon>
        <taxon>Streptophyta</taxon>
        <taxon>Embryophyta</taxon>
        <taxon>Tracheophyta</taxon>
        <taxon>Spermatophyta</taxon>
        <taxon>Magnoliopsida</taxon>
        <taxon>eudicotyledons</taxon>
        <taxon>Gunneridae</taxon>
        <taxon>Pentapetalae</taxon>
        <taxon>rosids</taxon>
        <taxon>malvids</taxon>
        <taxon>Sapindales</taxon>
        <taxon>Anacardiaceae</taxon>
        <taxon>Pistacia</taxon>
    </lineage>
</organism>
<dbReference type="Proteomes" id="UP001164250">
    <property type="component" value="Chromosome 2"/>
</dbReference>
<dbReference type="EMBL" id="CM047898">
    <property type="protein sequence ID" value="KAJ0106400.1"/>
    <property type="molecule type" value="Genomic_DNA"/>
</dbReference>
<evidence type="ECO:0000313" key="1">
    <source>
        <dbReference type="EMBL" id="KAJ0106400.1"/>
    </source>
</evidence>
<proteinExistence type="predicted"/>
<gene>
    <name evidence="1" type="ORF">Patl1_17979</name>
</gene>
<comment type="caution">
    <text evidence="1">The sequence shown here is derived from an EMBL/GenBank/DDBJ whole genome shotgun (WGS) entry which is preliminary data.</text>
</comment>
<evidence type="ECO:0000313" key="2">
    <source>
        <dbReference type="Proteomes" id="UP001164250"/>
    </source>
</evidence>
<protein>
    <submittedName>
        <fullName evidence="1">Uncharacterized protein</fullName>
    </submittedName>
</protein>
<name>A0ACC1C2W0_9ROSI</name>